<dbReference type="PANTHER" id="PTHR39456">
    <property type="entry name" value="METAL-DEPENDENT HYDROLASE"/>
    <property type="match status" value="1"/>
</dbReference>
<name>A0A4V6YTB8_9NOCA</name>
<dbReference type="Proteomes" id="UP000290439">
    <property type="component" value="Chromosome"/>
</dbReference>
<organism evidence="2 3">
    <name type="scientific">Nocardia cyriacigeorgica</name>
    <dbReference type="NCBI Taxonomy" id="135487"/>
    <lineage>
        <taxon>Bacteria</taxon>
        <taxon>Bacillati</taxon>
        <taxon>Actinomycetota</taxon>
        <taxon>Actinomycetes</taxon>
        <taxon>Mycobacteriales</taxon>
        <taxon>Nocardiaceae</taxon>
        <taxon>Nocardia</taxon>
    </lineage>
</organism>
<protein>
    <submittedName>
        <fullName evidence="2">Predicted metal-dependent hydrolase</fullName>
    </submittedName>
</protein>
<accession>A0A4V6YTB8</accession>
<keyword evidence="1" id="KW-0812">Transmembrane</keyword>
<evidence type="ECO:0000256" key="1">
    <source>
        <dbReference type="SAM" id="Phobius"/>
    </source>
</evidence>
<keyword evidence="1" id="KW-1133">Transmembrane helix</keyword>
<keyword evidence="2" id="KW-0378">Hydrolase</keyword>
<sequence>MRFVALYGRRMAENDATRRPYQEEAHAIHARDVHFDFESVPMHYIPGEVLATHIVNVMHLVLPEGERAMAMALAEALPHIDDPRLREEVQGFVGQETMHAGSHERARKHLQSLGLDAEGYVHAVSWLVDRVLGDHGLNGRAKRAWLRERLGLFAGMEHFTAVIGEWLLEAQVLEQKGMHPTMLDLVRWHGAEEVEHRSVVFDAYMHLDGGYARRARTALLATATLLPLFIVSTAYLYRKDPSPDKGRFWPLQFLSATARGVIPSWTVFFTEMPRYLRPSFHPSQLGSMDNALRYLAHSPAARAAEAPDGDEHLVAW</sequence>
<dbReference type="GO" id="GO:0016787">
    <property type="term" value="F:hydrolase activity"/>
    <property type="evidence" value="ECO:0007669"/>
    <property type="project" value="UniProtKB-KW"/>
</dbReference>
<evidence type="ECO:0000313" key="3">
    <source>
        <dbReference type="Proteomes" id="UP000290439"/>
    </source>
</evidence>
<keyword evidence="1" id="KW-0472">Membrane</keyword>
<dbReference type="InterPro" id="IPR016516">
    <property type="entry name" value="UCP07580"/>
</dbReference>
<dbReference type="AlphaFoldDB" id="A0A4V6YTB8"/>
<dbReference type="EMBL" id="LR215973">
    <property type="protein sequence ID" value="VFA97373.1"/>
    <property type="molecule type" value="Genomic_DNA"/>
</dbReference>
<feature type="transmembrane region" description="Helical" evidence="1">
    <location>
        <begin position="218"/>
        <end position="237"/>
    </location>
</feature>
<dbReference type="Pfam" id="PF10118">
    <property type="entry name" value="Metal_hydrol"/>
    <property type="match status" value="1"/>
</dbReference>
<dbReference type="PANTHER" id="PTHR39456:SF1">
    <property type="entry name" value="METAL-DEPENDENT HYDROLASE"/>
    <property type="match status" value="1"/>
</dbReference>
<proteinExistence type="predicted"/>
<reference evidence="2 3" key="1">
    <citation type="submission" date="2019-02" db="EMBL/GenBank/DDBJ databases">
        <authorList>
            <consortium name="Pathogen Informatics"/>
        </authorList>
    </citation>
    <scope>NUCLEOTIDE SEQUENCE [LARGE SCALE GENOMIC DNA]</scope>
    <source>
        <strain evidence="2 3">3012STDY6756504</strain>
    </source>
</reference>
<dbReference type="PIRSF" id="PIRSF007580">
    <property type="entry name" value="UCP07580"/>
    <property type="match status" value="1"/>
</dbReference>
<gene>
    <name evidence="2" type="ORF">NCTC10797_01136</name>
</gene>
<evidence type="ECO:0000313" key="2">
    <source>
        <dbReference type="EMBL" id="VFA97373.1"/>
    </source>
</evidence>